<feature type="compositionally biased region" description="Basic and acidic residues" evidence="1">
    <location>
        <begin position="92"/>
        <end position="106"/>
    </location>
</feature>
<dbReference type="Proteomes" id="UP000591131">
    <property type="component" value="Unassembled WGS sequence"/>
</dbReference>
<evidence type="ECO:0000256" key="1">
    <source>
        <dbReference type="SAM" id="MobiDB-lite"/>
    </source>
</evidence>
<feature type="compositionally biased region" description="Acidic residues" evidence="1">
    <location>
        <begin position="191"/>
        <end position="201"/>
    </location>
</feature>
<sequence>MAVSVQAPEQVYEQHIESYEGAYTTSPMPQYGDAPMGMWHSVPIAPPLPSARDIAPMDFQQAFVHKCLYPSQSFLVSEGFAEEEREDEEVVVETKVRTPRRPREPQPDYFGHLLGHPLSADDDEDEDEKSDDDIDADHSQAEADVVDNIPEKPCEESPEEPECVQEAPEGEPEAGDPAVETPSESGKDDVVSDDSTEDADADYFGHIMGHPMVHNGSQRKSKTPKSKKDIESKKEIESKTQESDSQETQESVLGLFLGGVEVCDREENIGKFTARPGEETASAEPPVKPIEEPAVEAEKTPECDVLEEAPEVVNEPESSVPAKATEPTAPSRTEAAVPAKRNTSPLPVEQPSRDPEVVQPRSVQIEAKEYEKVARPPTELTSSGPARPAAKKKSFFAGLCGSRNQD</sequence>
<reference evidence="2 3" key="1">
    <citation type="submission" date="2020-04" db="EMBL/GenBank/DDBJ databases">
        <title>Perkinsus chesapeaki whole genome sequence.</title>
        <authorList>
            <person name="Bogema D.R."/>
        </authorList>
    </citation>
    <scope>NUCLEOTIDE SEQUENCE [LARGE SCALE GENOMIC DNA]</scope>
    <source>
        <strain evidence="2">ATCC PRA-425</strain>
    </source>
</reference>
<feature type="compositionally biased region" description="Acidic residues" evidence="1">
    <location>
        <begin position="120"/>
        <end position="135"/>
    </location>
</feature>
<keyword evidence="3" id="KW-1185">Reference proteome</keyword>
<dbReference type="EMBL" id="JAAPAO010000012">
    <property type="protein sequence ID" value="KAF4677556.1"/>
    <property type="molecule type" value="Genomic_DNA"/>
</dbReference>
<evidence type="ECO:0000313" key="2">
    <source>
        <dbReference type="EMBL" id="KAF4677556.1"/>
    </source>
</evidence>
<dbReference type="AlphaFoldDB" id="A0A6V1LJV8"/>
<evidence type="ECO:0000313" key="3">
    <source>
        <dbReference type="Proteomes" id="UP000591131"/>
    </source>
</evidence>
<accession>A0A6V1LJV8</accession>
<feature type="compositionally biased region" description="Acidic residues" evidence="1">
    <location>
        <begin position="80"/>
        <end position="91"/>
    </location>
</feature>
<feature type="region of interest" description="Disordered" evidence="1">
    <location>
        <begin position="80"/>
        <end position="252"/>
    </location>
</feature>
<comment type="caution">
    <text evidence="2">The sequence shown here is derived from an EMBL/GenBank/DDBJ whole genome shotgun (WGS) entry which is preliminary data.</text>
</comment>
<feature type="region of interest" description="Disordered" evidence="1">
    <location>
        <begin position="270"/>
        <end position="406"/>
    </location>
</feature>
<name>A0A6V1LJV8_PERCH</name>
<organism evidence="2 3">
    <name type="scientific">Perkinsus chesapeaki</name>
    <name type="common">Clam parasite</name>
    <name type="synonym">Perkinsus andrewsi</name>
    <dbReference type="NCBI Taxonomy" id="330153"/>
    <lineage>
        <taxon>Eukaryota</taxon>
        <taxon>Sar</taxon>
        <taxon>Alveolata</taxon>
        <taxon>Perkinsozoa</taxon>
        <taxon>Perkinsea</taxon>
        <taxon>Perkinsida</taxon>
        <taxon>Perkinsidae</taxon>
        <taxon>Perkinsus</taxon>
    </lineage>
</organism>
<gene>
    <name evidence="2" type="ORF">FOL47_000944</name>
</gene>
<dbReference type="OrthoDB" id="436154at2759"/>
<feature type="compositionally biased region" description="Basic and acidic residues" evidence="1">
    <location>
        <begin position="226"/>
        <end position="242"/>
    </location>
</feature>
<protein>
    <submittedName>
        <fullName evidence="2">Uncharacterized protein</fullName>
    </submittedName>
</protein>
<proteinExistence type="predicted"/>
<feature type="compositionally biased region" description="Acidic residues" evidence="1">
    <location>
        <begin position="156"/>
        <end position="174"/>
    </location>
</feature>